<reference evidence="2" key="1">
    <citation type="journal article" date="2022" name="Nat. Commun.">
        <title>Chromosome evolution and the genetic basis of agronomically important traits in greater yam.</title>
        <authorList>
            <person name="Bredeson J.V."/>
            <person name="Lyons J.B."/>
            <person name="Oniyinde I.O."/>
            <person name="Okereke N.R."/>
            <person name="Kolade O."/>
            <person name="Nnabue I."/>
            <person name="Nwadili C.O."/>
            <person name="Hribova E."/>
            <person name="Parker M."/>
            <person name="Nwogha J."/>
            <person name="Shu S."/>
            <person name="Carlson J."/>
            <person name="Kariba R."/>
            <person name="Muthemba S."/>
            <person name="Knop K."/>
            <person name="Barton G.J."/>
            <person name="Sherwood A.V."/>
            <person name="Lopez-Montes A."/>
            <person name="Asiedu R."/>
            <person name="Jamnadass R."/>
            <person name="Muchugi A."/>
            <person name="Goodstein D."/>
            <person name="Egesi C.N."/>
            <person name="Featherston J."/>
            <person name="Asfaw A."/>
            <person name="Simpson G.G."/>
            <person name="Dolezel J."/>
            <person name="Hendre P.S."/>
            <person name="Van Deynze A."/>
            <person name="Kumar P.L."/>
            <person name="Obidiegwu J.E."/>
            <person name="Bhattacharjee R."/>
            <person name="Rokhsar D.S."/>
        </authorList>
    </citation>
    <scope>NUCLEOTIDE SEQUENCE [LARGE SCALE GENOMIC DNA]</scope>
    <source>
        <strain evidence="2">cv. TDa95/00328</strain>
    </source>
</reference>
<dbReference type="EMBL" id="CM037025">
    <property type="protein sequence ID" value="KAH7662283.1"/>
    <property type="molecule type" value="Genomic_DNA"/>
</dbReference>
<evidence type="ECO:0000313" key="2">
    <source>
        <dbReference type="Proteomes" id="UP000827976"/>
    </source>
</evidence>
<comment type="caution">
    <text evidence="1">The sequence shown here is derived from an EMBL/GenBank/DDBJ whole genome shotgun (WGS) entry which is preliminary data.</text>
</comment>
<proteinExistence type="predicted"/>
<evidence type="ECO:0000313" key="1">
    <source>
        <dbReference type="EMBL" id="KAH7662283.1"/>
    </source>
</evidence>
<dbReference type="Proteomes" id="UP000827976">
    <property type="component" value="Chromosome 15"/>
</dbReference>
<organism evidence="1 2">
    <name type="scientific">Dioscorea alata</name>
    <name type="common">Purple yam</name>
    <dbReference type="NCBI Taxonomy" id="55571"/>
    <lineage>
        <taxon>Eukaryota</taxon>
        <taxon>Viridiplantae</taxon>
        <taxon>Streptophyta</taxon>
        <taxon>Embryophyta</taxon>
        <taxon>Tracheophyta</taxon>
        <taxon>Spermatophyta</taxon>
        <taxon>Magnoliopsida</taxon>
        <taxon>Liliopsida</taxon>
        <taxon>Dioscoreales</taxon>
        <taxon>Dioscoreaceae</taxon>
        <taxon>Dioscorea</taxon>
    </lineage>
</organism>
<protein>
    <submittedName>
        <fullName evidence="1">S-receptor-like serine/threonine-protein kinase protein</fullName>
        <ecNumber evidence="1">2.7.11.1</ecNumber>
    </submittedName>
</protein>
<gene>
    <name evidence="1" type="ORF">IHE45_15G123800</name>
</gene>
<dbReference type="EC" id="2.7.11.1" evidence="1"/>
<name>A0ACB7UPF0_DIOAL</name>
<sequence>MQYNSLEQTLIQSIIEYFNLMASILLIISLIKLPMQTIVWFANQDRPMMDNTCKLAFDDFGNMLVVDARGSVAMITYGFGAATGTAVTLLDSGNLVLRDVTNSSSILWQSFDYPTDTLLPGMKLGMAGMRNRLLISWKSSSDPSPGVFTFGANPNGTKQLLVRWSSTVYWDTGVWDGRTFPLVDPGTTGITAWIPGEDYFSYSVKEGYPMTRYVINISGKLQLISWLESEKEWILLSSEPRPQCDVYNLCGNNGVCYEHRMQHCQCLEGFEPGSKAEWQSGVTKGGCIRTNSLNCGSNGTQDRFVLIANVKFPVNAKFMNGSNRDECESLCLKDCSCSAYTFMASNITNGCRMWYGNLRNMRLMEKDTGEGEFYLRLSAFGFGSASSHALSTWLILVIVAASSFLGSLVLVSSICFCRRRRKERVRRSQEQSIAKWGAEIAGKLTEQGVTGPDFTLFCFPQIKDATDNFSDENKLGEGGFGSVYKGKLLEGKEVAVKRLSTCSGQGLEEFKNEIILIPKLQHRNLVRLLGCCIQWEEKILVYEYMKNKSLDYFLFEPTRGAQLDWSRRFNIVKEIAQGLLYLHKHSRLRVIHRDLKASNILLDDEMRPKISDFGLARIVGTDDTQANTKRVAGTYGYISPEYASKGVFYEKSDIYSFGVLLLEIVSGKKNAGFHQTGNSSNLLDYAWDLWREGRWMMLVDPVICHDAPCHAFSLKRCIHAALLCVQDNASDRPNISEVIVLLSNENSNSTTLTIPKKPAFYSLKIEDNKISSAKETSSLYFVSMTAMDAR</sequence>
<accession>A0ACB7UPF0</accession>
<keyword evidence="2" id="KW-1185">Reference proteome</keyword>
<keyword evidence="1" id="KW-0808">Transferase</keyword>